<dbReference type="Gene3D" id="3.30.420.40">
    <property type="match status" value="1"/>
</dbReference>
<dbReference type="EC" id="3.6.1.7" evidence="2"/>
<dbReference type="InterPro" id="IPR051060">
    <property type="entry name" value="Carbamoyltrans_HypF-like"/>
</dbReference>
<dbReference type="Pfam" id="PF17788">
    <property type="entry name" value="HypF_C"/>
    <property type="match status" value="1"/>
</dbReference>
<keyword evidence="2" id="KW-0378">Hydrolase</keyword>
<dbReference type="PROSITE" id="PS51160">
    <property type="entry name" value="ACYLPHOSPHATASE_3"/>
    <property type="match status" value="1"/>
</dbReference>
<dbReference type="AlphaFoldDB" id="A0A347VLG2"/>
<evidence type="ECO:0000256" key="2">
    <source>
        <dbReference type="PROSITE-ProRule" id="PRU00520"/>
    </source>
</evidence>
<keyword evidence="7" id="KW-1185">Reference proteome</keyword>
<comment type="catalytic activity">
    <reaction evidence="2">
        <text>an acyl phosphate + H2O = a carboxylate + phosphate + H(+)</text>
        <dbReference type="Rhea" id="RHEA:14965"/>
        <dbReference type="ChEBI" id="CHEBI:15377"/>
        <dbReference type="ChEBI" id="CHEBI:15378"/>
        <dbReference type="ChEBI" id="CHEBI:29067"/>
        <dbReference type="ChEBI" id="CHEBI:43474"/>
        <dbReference type="ChEBI" id="CHEBI:59918"/>
        <dbReference type="EC" id="3.6.1.7"/>
    </reaction>
</comment>
<reference evidence="6 7" key="2">
    <citation type="journal article" date="2016" name="Infect. Immun.">
        <title>Helicobacter saguini, a Novel Helicobacter Isolated from Cotton-Top Tamarins with Ulcerative Colitis, Has Proinflammatory Properties and Induces Typhlocolitis and Dysplasia in Gnotobiotic IL-10-/- Mice.</title>
        <authorList>
            <person name="Shen Z."/>
            <person name="Mannion A."/>
            <person name="Whary M.T."/>
            <person name="Muthupalani S."/>
            <person name="Sheh A."/>
            <person name="Feng Y."/>
            <person name="Gong G."/>
            <person name="Vandamme P."/>
            <person name="Holcombe H.R."/>
            <person name="Paster B.J."/>
            <person name="Fox J.G."/>
        </authorList>
    </citation>
    <scope>NUCLEOTIDE SEQUENCE [LARGE SCALE GENOMIC DNA]</scope>
    <source>
        <strain evidence="6 7">MIT 97-6194</strain>
    </source>
</reference>
<evidence type="ECO:0000259" key="4">
    <source>
        <dbReference type="PROSITE" id="PS51163"/>
    </source>
</evidence>
<feature type="active site" evidence="2">
    <location>
        <position position="43"/>
    </location>
</feature>
<dbReference type="Gene3D" id="3.30.70.100">
    <property type="match status" value="1"/>
</dbReference>
<dbReference type="Gene3D" id="3.90.870.50">
    <property type="match status" value="1"/>
</dbReference>
<evidence type="ECO:0000313" key="8">
    <source>
        <dbReference type="Proteomes" id="UP000477070"/>
    </source>
</evidence>
<evidence type="ECO:0000313" key="6">
    <source>
        <dbReference type="EMBL" id="TLD94533.1"/>
    </source>
</evidence>
<comment type="caution">
    <text evidence="6">The sequence shown here is derived from an EMBL/GenBank/DDBJ whole genome shotgun (WGS) entry which is preliminary data.</text>
</comment>
<dbReference type="RefSeq" id="WP_052062496.1">
    <property type="nucleotide sequence ID" value="NZ_JRMP02000006.1"/>
</dbReference>
<dbReference type="Gene3D" id="3.30.420.560">
    <property type="match status" value="1"/>
</dbReference>
<dbReference type="GO" id="GO:0003998">
    <property type="term" value="F:acylphosphatase activity"/>
    <property type="evidence" value="ECO:0007669"/>
    <property type="project" value="UniProtKB-EC"/>
</dbReference>
<dbReference type="SUPFAM" id="SSF54975">
    <property type="entry name" value="Acylphosphatase/BLUF domain-like"/>
    <property type="match status" value="1"/>
</dbReference>
<reference evidence="6 7" key="1">
    <citation type="journal article" date="2014" name="Genome Announc.">
        <title>Draft genome sequences of eight enterohepatic helicobacter species isolated from both laboratory and wild rodents.</title>
        <authorList>
            <person name="Sheh A."/>
            <person name="Shen Z."/>
            <person name="Fox J.G."/>
        </authorList>
    </citation>
    <scope>NUCLEOTIDE SEQUENCE [LARGE SCALE GENOMIC DNA]</scope>
    <source>
        <strain evidence="6 7">MIT 97-6194</strain>
    </source>
</reference>
<name>A0A347VLG2_9HELI</name>
<sequence>MQFCFGGDFIKFLEYMQNLDSKISKFNAIKITNFGIVQGVGFRPFVYNLACNLDLNGYVKNLGDSAEIMLGLDSKLDFMANKESKLDSNVDSSLDSGVNLESNLKSKANLDSKKLENLELFFLALLDICGNYLRQNLDSIESKIMINRYFNKKNSILHNIFLPKNANIESIEINLINTKVMKNFSILESSFKKHNILELQLPLDYRICKDCLKDLRAKSSRFYNYAFTTCVNCGARFSLLKNLPYDRKNTSMSEFSMCESCLSDYEMPQNRRFHTQPLSCPKCKISLCGFYLDSNNFNDFRVNLDSKNHNFKTKKFYDLQSIKECANALKNNKVILFKGLGGYAYLANARSDKAIMQIREIKKRKTKPFAVMGKLESLQKIAILDKKAKDILESNETPILITLKNKSYDLSNFITPFESIGVMIPYTAILELLFSFLDSNFIMLYTSANIKGEMIAKNLDELFSQKIIESNSFLESFGIKNLDSKIDSNHNKKLENLELFILKNNREIVNRLDDSIINNLHFEKKLQNIESNKNTKKILDSSNLIFNLKNSKKHNFIRISRGYSPKNFHFKNLNLKTLSASFGAMQKSSLCFGFKQNAIISPYLGDLFSPKNVENFMENFKFFSKLYGSPKLLITDKHQGYESSKMAQIVAQDSNTQILSIYHHHAHLNALLLEANLSNALGVIFDGSGLGSDNTIWGGEFLSGNFKTFTRLMHFKPFRILGGEKHIKDCKRLALSYALSNNIKEILQILESNLNSEYKILQSMQKSGINSPLTSSVGRLFDIAGFILGLDFNNLDSKKISNLETLEYEAQSGEIISNLALKYLIDSNQIQINARKNIKFIESKFNPYPYEIINNEINLAKTFKNMYIDIKNITPDSKYSRSLDSINSLNLDSINPASLDSKNNLTLNKINSLNYNFNILDKKLQIYELNKGKIALKFIDTLCFVILDSIKKIGADFALFGGGVFSNFILNARLKMLLDSEKKGYFFPQMPCNDYSISLGQLAFASEK</sequence>
<dbReference type="GO" id="GO:0016743">
    <property type="term" value="F:carboxyl- or carbamoyltransferase activity"/>
    <property type="evidence" value="ECO:0007669"/>
    <property type="project" value="TreeGrafter"/>
</dbReference>
<dbReference type="InterPro" id="IPR055128">
    <property type="entry name" value="HypF_C_2"/>
</dbReference>
<dbReference type="EMBL" id="QBIU01000002">
    <property type="protein sequence ID" value="MWV70759.1"/>
    <property type="molecule type" value="Genomic_DNA"/>
</dbReference>
<evidence type="ECO:0000259" key="3">
    <source>
        <dbReference type="PROSITE" id="PS51160"/>
    </source>
</evidence>
<dbReference type="Pfam" id="PF00708">
    <property type="entry name" value="Acylphosphatase"/>
    <property type="match status" value="1"/>
</dbReference>
<dbReference type="PANTHER" id="PTHR42959:SF1">
    <property type="entry name" value="CARBAMOYLTRANSFERASE HYPF"/>
    <property type="match status" value="1"/>
</dbReference>
<feature type="domain" description="Acylphosphatase-like" evidence="3">
    <location>
        <begin position="28"/>
        <end position="119"/>
    </location>
</feature>
<feature type="active site" evidence="2">
    <location>
        <position position="61"/>
    </location>
</feature>
<dbReference type="GO" id="GO:0008270">
    <property type="term" value="F:zinc ion binding"/>
    <property type="evidence" value="ECO:0007669"/>
    <property type="project" value="InterPro"/>
</dbReference>
<dbReference type="EMBL" id="JRMP02000006">
    <property type="protein sequence ID" value="TLD94533.1"/>
    <property type="molecule type" value="Genomic_DNA"/>
</dbReference>
<dbReference type="InterPro" id="IPR017945">
    <property type="entry name" value="DHBP_synth_RibB-like_a/b_dom"/>
</dbReference>
<dbReference type="Gene3D" id="1.10.357.160">
    <property type="match status" value="1"/>
</dbReference>
<dbReference type="InterPro" id="IPR006070">
    <property type="entry name" value="Sua5-like_dom"/>
</dbReference>
<dbReference type="Gene3D" id="3.30.420.360">
    <property type="match status" value="2"/>
</dbReference>
<reference evidence="5 8" key="4">
    <citation type="submission" date="2019-12" db="EMBL/GenBank/DDBJ databases">
        <title>Multi-Generational Helicobacter saguini Isolates.</title>
        <authorList>
            <person name="Mannion A."/>
            <person name="Shen Z."/>
            <person name="Fox J.G."/>
        </authorList>
    </citation>
    <scope>NUCLEOTIDE SEQUENCE [LARGE SCALE GENOMIC DNA]</scope>
    <source>
        <strain evidence="5">16-048</strain>
        <strain evidence="8">16-048 (F4)</strain>
    </source>
</reference>
<dbReference type="InterPro" id="IPR011125">
    <property type="entry name" value="Znf_HypF"/>
</dbReference>
<dbReference type="Pfam" id="PF22521">
    <property type="entry name" value="HypF_C_2"/>
    <property type="match status" value="2"/>
</dbReference>
<dbReference type="Proteomes" id="UP000477070">
    <property type="component" value="Unassembled WGS sequence"/>
</dbReference>
<comment type="similarity">
    <text evidence="1">Belongs to the carbamoyltransferase HypF family.</text>
</comment>
<protein>
    <recommendedName>
        <fullName evidence="2">acylphosphatase</fullName>
        <ecNumber evidence="2">3.6.1.7</ecNumber>
    </recommendedName>
</protein>
<dbReference type="Pfam" id="PF07503">
    <property type="entry name" value="zf-HYPF"/>
    <property type="match status" value="2"/>
</dbReference>
<dbReference type="Proteomes" id="UP000029714">
    <property type="component" value="Unassembled WGS sequence"/>
</dbReference>
<accession>A0A347VLG2</accession>
<feature type="domain" description="YrdC-like" evidence="4">
    <location>
        <begin position="319"/>
        <end position="534"/>
    </location>
</feature>
<dbReference type="OrthoDB" id="9808093at2"/>
<dbReference type="InterPro" id="IPR036046">
    <property type="entry name" value="Acylphosphatase-like_dom_sf"/>
</dbReference>
<proteinExistence type="inferred from homology"/>
<evidence type="ECO:0000256" key="1">
    <source>
        <dbReference type="ARBA" id="ARBA00008097"/>
    </source>
</evidence>
<keyword evidence="6" id="KW-0808">Transferase</keyword>
<dbReference type="GO" id="GO:0003725">
    <property type="term" value="F:double-stranded RNA binding"/>
    <property type="evidence" value="ECO:0007669"/>
    <property type="project" value="InterPro"/>
</dbReference>
<reference evidence="6" key="3">
    <citation type="submission" date="2018-04" db="EMBL/GenBank/DDBJ databases">
        <authorList>
            <person name="Sheh A."/>
            <person name="Shen Z."/>
            <person name="Mannion A.J."/>
            <person name="Fox J.G."/>
        </authorList>
    </citation>
    <scope>NUCLEOTIDE SEQUENCE</scope>
    <source>
        <strain evidence="6">MIT 97-6194</strain>
    </source>
</reference>
<dbReference type="InterPro" id="IPR041440">
    <property type="entry name" value="HypF_C"/>
</dbReference>
<dbReference type="InterPro" id="IPR001792">
    <property type="entry name" value="Acylphosphatase-like_dom"/>
</dbReference>
<dbReference type="GO" id="GO:0051604">
    <property type="term" value="P:protein maturation"/>
    <property type="evidence" value="ECO:0007669"/>
    <property type="project" value="TreeGrafter"/>
</dbReference>
<organism evidence="6 7">
    <name type="scientific">Helicobacter saguini</name>
    <dbReference type="NCBI Taxonomy" id="1548018"/>
    <lineage>
        <taxon>Bacteria</taxon>
        <taxon>Pseudomonadati</taxon>
        <taxon>Campylobacterota</taxon>
        <taxon>Epsilonproteobacteria</taxon>
        <taxon>Campylobacterales</taxon>
        <taxon>Helicobacteraceae</taxon>
        <taxon>Helicobacter</taxon>
    </lineage>
</organism>
<dbReference type="Gene3D" id="3.30.110.120">
    <property type="match status" value="1"/>
</dbReference>
<dbReference type="Pfam" id="PF01300">
    <property type="entry name" value="Sua5_yciO_yrdC"/>
    <property type="match status" value="1"/>
</dbReference>
<evidence type="ECO:0000313" key="5">
    <source>
        <dbReference type="EMBL" id="MWV70759.1"/>
    </source>
</evidence>
<dbReference type="SUPFAM" id="SSF55821">
    <property type="entry name" value="YrdC/RibB"/>
    <property type="match status" value="1"/>
</dbReference>
<gene>
    <name evidence="5" type="ORF">DCO61_12400</name>
    <name evidence="6" type="ORF">LS64_005025</name>
</gene>
<evidence type="ECO:0000313" key="7">
    <source>
        <dbReference type="Proteomes" id="UP000029714"/>
    </source>
</evidence>
<dbReference type="PANTHER" id="PTHR42959">
    <property type="entry name" value="CARBAMOYLTRANSFERASE"/>
    <property type="match status" value="1"/>
</dbReference>
<dbReference type="PROSITE" id="PS51163">
    <property type="entry name" value="YRDC"/>
    <property type="match status" value="1"/>
</dbReference>